<evidence type="ECO:0000259" key="2">
    <source>
        <dbReference type="PROSITE" id="PS51352"/>
    </source>
</evidence>
<dbReference type="InterPro" id="IPR013766">
    <property type="entry name" value="Thioredoxin_domain"/>
</dbReference>
<feature type="chain" id="PRO_5046935735" evidence="1">
    <location>
        <begin position="19"/>
        <end position="154"/>
    </location>
</feature>
<keyword evidence="1" id="KW-0732">Signal</keyword>
<feature type="domain" description="Thioredoxin" evidence="2">
    <location>
        <begin position="9"/>
        <end position="145"/>
    </location>
</feature>
<dbReference type="InterPro" id="IPR036249">
    <property type="entry name" value="Thioredoxin-like_sf"/>
</dbReference>
<name>A0ABS1DZ20_RUBGE</name>
<proteinExistence type="predicted"/>
<feature type="signal peptide" evidence="1">
    <location>
        <begin position="1"/>
        <end position="18"/>
    </location>
</feature>
<gene>
    <name evidence="3" type="ORF">CKO43_19295</name>
</gene>
<protein>
    <submittedName>
        <fullName evidence="3">Thiol reductase thioredoxin</fullName>
    </submittedName>
</protein>
<accession>A0ABS1DZ20</accession>
<reference evidence="3" key="1">
    <citation type="submission" date="2017-08" db="EMBL/GenBank/DDBJ databases">
        <authorList>
            <person name="Imhoff J.F."/>
            <person name="Rahn T."/>
            <person name="Kuenzel S."/>
            <person name="Neulinger S.C."/>
        </authorList>
    </citation>
    <scope>NUCLEOTIDE SEQUENCE</scope>
    <source>
        <strain evidence="3">IM 151</strain>
    </source>
</reference>
<evidence type="ECO:0000256" key="1">
    <source>
        <dbReference type="SAM" id="SignalP"/>
    </source>
</evidence>
<evidence type="ECO:0000313" key="4">
    <source>
        <dbReference type="Proteomes" id="UP001041814"/>
    </source>
</evidence>
<dbReference type="EMBL" id="NRRU01000086">
    <property type="protein sequence ID" value="MBK1714910.1"/>
    <property type="molecule type" value="Genomic_DNA"/>
</dbReference>
<dbReference type="Proteomes" id="UP001041814">
    <property type="component" value="Unassembled WGS sequence"/>
</dbReference>
<reference evidence="3" key="2">
    <citation type="journal article" date="2020" name="Microorganisms">
        <title>Osmotic Adaptation and Compatible Solute Biosynthesis of Phototrophic Bacteria as Revealed from Genome Analyses.</title>
        <authorList>
            <person name="Imhoff J.F."/>
            <person name="Rahn T."/>
            <person name="Kunzel S."/>
            <person name="Keller A."/>
            <person name="Neulinger S.C."/>
        </authorList>
    </citation>
    <scope>NUCLEOTIDE SEQUENCE</scope>
    <source>
        <strain evidence="3">IM 151</strain>
    </source>
</reference>
<dbReference type="SUPFAM" id="SSF52833">
    <property type="entry name" value="Thioredoxin-like"/>
    <property type="match status" value="1"/>
</dbReference>
<organism evidence="3 4">
    <name type="scientific">Rubrivivax gelatinosus</name>
    <name type="common">Rhodocyclus gelatinosus</name>
    <name type="synonym">Rhodopseudomonas gelatinosa</name>
    <dbReference type="NCBI Taxonomy" id="28068"/>
    <lineage>
        <taxon>Bacteria</taxon>
        <taxon>Pseudomonadati</taxon>
        <taxon>Pseudomonadota</taxon>
        <taxon>Betaproteobacteria</taxon>
        <taxon>Burkholderiales</taxon>
        <taxon>Sphaerotilaceae</taxon>
        <taxon>Rubrivivax</taxon>
    </lineage>
</organism>
<dbReference type="PROSITE" id="PS51352">
    <property type="entry name" value="THIOREDOXIN_2"/>
    <property type="match status" value="1"/>
</dbReference>
<evidence type="ECO:0000313" key="3">
    <source>
        <dbReference type="EMBL" id="MBK1714910.1"/>
    </source>
</evidence>
<keyword evidence="4" id="KW-1185">Reference proteome</keyword>
<comment type="caution">
    <text evidence="3">The sequence shown here is derived from an EMBL/GenBank/DDBJ whole genome shotgun (WGS) entry which is preliminary data.</text>
</comment>
<sequence length="154" mass="16402">MKRRLLFTLALAAPLAAAGAEAPYDEHADARAQVAALQKEAGAARLPVLLVFGANWCGDCKVLDMAFKQGAAAPLIAQHFKVLKINVGRFDRNVDLAEHYGVPLKKGIPAVAILSPEGKVVYTTKAGELADARNMGERAIYDFFARAAAGQNGR</sequence>
<dbReference type="Pfam" id="PF13899">
    <property type="entry name" value="Thioredoxin_7"/>
    <property type="match status" value="1"/>
</dbReference>
<dbReference type="CDD" id="cd02947">
    <property type="entry name" value="TRX_family"/>
    <property type="match status" value="1"/>
</dbReference>
<dbReference type="Gene3D" id="3.40.30.10">
    <property type="entry name" value="Glutaredoxin"/>
    <property type="match status" value="1"/>
</dbReference>